<name>A0ACC2VZ62_9TREE</name>
<evidence type="ECO:0000313" key="1">
    <source>
        <dbReference type="EMBL" id="KAJ9104488.1"/>
    </source>
</evidence>
<dbReference type="EMBL" id="JASBWT010000005">
    <property type="protein sequence ID" value="KAJ9104488.1"/>
    <property type="molecule type" value="Genomic_DNA"/>
</dbReference>
<reference evidence="1" key="1">
    <citation type="submission" date="2023-04" db="EMBL/GenBank/DDBJ databases">
        <title>Draft Genome sequencing of Naganishia species isolated from polar environments using Oxford Nanopore Technology.</title>
        <authorList>
            <person name="Leo P."/>
            <person name="Venkateswaran K."/>
        </authorList>
    </citation>
    <scope>NUCLEOTIDE SEQUENCE</scope>
    <source>
        <strain evidence="1">MNA-CCFEE 5423</strain>
    </source>
</reference>
<organism evidence="1 2">
    <name type="scientific">Naganishia friedmannii</name>
    <dbReference type="NCBI Taxonomy" id="89922"/>
    <lineage>
        <taxon>Eukaryota</taxon>
        <taxon>Fungi</taxon>
        <taxon>Dikarya</taxon>
        <taxon>Basidiomycota</taxon>
        <taxon>Agaricomycotina</taxon>
        <taxon>Tremellomycetes</taxon>
        <taxon>Filobasidiales</taxon>
        <taxon>Filobasidiaceae</taxon>
        <taxon>Naganishia</taxon>
    </lineage>
</organism>
<accession>A0ACC2VZ62</accession>
<gene>
    <name evidence="1" type="ORF">QFC21_001984</name>
</gene>
<dbReference type="Proteomes" id="UP001227268">
    <property type="component" value="Unassembled WGS sequence"/>
</dbReference>
<keyword evidence="2" id="KW-1185">Reference proteome</keyword>
<comment type="caution">
    <text evidence="1">The sequence shown here is derived from an EMBL/GenBank/DDBJ whole genome shotgun (WGS) entry which is preliminary data.</text>
</comment>
<sequence>MTVRTSARKAAVAAATPSVPTPPPHVAATVSSGMTRRSKRVVESESPEAPEVANVTENIDQVDDGDDDDAEGEIDVEEDENAEGKRHLLTRCVDFALTLFPLLLKGEDMDIDEEYRVEEPSVTPAETSTPTPTVAPSNTSGIKIKLTLNKNKEASSSSSTATNAEAGPSNARTSTRSKRTAAQSKADAAFEDDTSQVSVNTTKGRSHKKKVKLEVSEKEEVSDGEEATGGMDPSRLTARQRARQGAGGFGEHLMMLPEDSGKKIILSDLEKQRKKEENARRRKLQMDQKMENDRNDVINRLLKAQTGKTRRNVAQMEGTPMSGLDGEETINGTAVGGSANAPAVPGMLRFVSSIRSGNFVMSVSAPLGKEQTLHFEESLYHSHPRAPPAVEKVEEKRTSLCALPGCSQPIKYRYTSNFNLGGCSLEHYRSLQPEQAKPDI</sequence>
<evidence type="ECO:0000313" key="2">
    <source>
        <dbReference type="Proteomes" id="UP001227268"/>
    </source>
</evidence>
<proteinExistence type="predicted"/>
<protein>
    <submittedName>
        <fullName evidence="1">Uncharacterized protein</fullName>
    </submittedName>
</protein>